<dbReference type="InterPro" id="IPR001296">
    <property type="entry name" value="Glyco_trans_1"/>
</dbReference>
<feature type="domain" description="Glycosyl transferase family 1" evidence="1">
    <location>
        <begin position="220"/>
        <end position="378"/>
    </location>
</feature>
<dbReference type="PANTHER" id="PTHR12526">
    <property type="entry name" value="GLYCOSYLTRANSFERASE"/>
    <property type="match status" value="1"/>
</dbReference>
<keyword evidence="2" id="KW-0808">Transferase</keyword>
<gene>
    <name evidence="2" type="ORF">ACD_80C00151G0015</name>
</gene>
<dbReference type="Gene3D" id="3.40.50.2000">
    <property type="entry name" value="Glycogen Phosphorylase B"/>
    <property type="match status" value="2"/>
</dbReference>
<dbReference type="CDD" id="cd03801">
    <property type="entry name" value="GT4_PimA-like"/>
    <property type="match status" value="1"/>
</dbReference>
<dbReference type="Pfam" id="PF00534">
    <property type="entry name" value="Glycos_transf_1"/>
    <property type="match status" value="1"/>
</dbReference>
<dbReference type="PANTHER" id="PTHR12526:SF630">
    <property type="entry name" value="GLYCOSYLTRANSFERASE"/>
    <property type="match status" value="1"/>
</dbReference>
<dbReference type="SUPFAM" id="SSF53756">
    <property type="entry name" value="UDP-Glycosyltransferase/glycogen phosphorylase"/>
    <property type="match status" value="1"/>
</dbReference>
<evidence type="ECO:0000313" key="2">
    <source>
        <dbReference type="EMBL" id="EKD24800.1"/>
    </source>
</evidence>
<protein>
    <submittedName>
        <fullName evidence="2">Glycosyltransferase</fullName>
    </submittedName>
</protein>
<name>K1X3Z0_9BACT</name>
<organism evidence="2">
    <name type="scientific">uncultured bacterium</name>
    <name type="common">gcode 4</name>
    <dbReference type="NCBI Taxonomy" id="1234023"/>
    <lineage>
        <taxon>Bacteria</taxon>
        <taxon>environmental samples</taxon>
    </lineage>
</organism>
<dbReference type="GO" id="GO:0016757">
    <property type="term" value="F:glycosyltransferase activity"/>
    <property type="evidence" value="ECO:0007669"/>
    <property type="project" value="InterPro"/>
</dbReference>
<dbReference type="AlphaFoldDB" id="K1X3Z0"/>
<sequence>MNRKINLLCNHGYQMKILIIVDYFQPMIGYSETFIAKEFIRQWHEVLVLTSDHYYPFPDYETTSWKILWPRKQKIWFKIEEWIPTQREKLIFEIFNRASFEHIEENIKKFWPDIIIVNWVASINAVKVAKLKNTYTFKLVCFDSNLMSIMNQWLAIKKIFYFFFRLFFSRFLEKKVDKFVAVQEETKYIIHRFYGIKNNLIEFIPLWTDIHNFRFDKTQREKIRTQYKIPHDAIVLIYTWKLLRDKGYDLLIQATAKIIKEFHDVYVIIIWSGPQELINEMNAYTKDFASKYIYVDFVKNTELYAYYSASDIGIRPLQESVSMVEWAACNVPFIANDKIWTKLRISNHNALLYKQWDVEDLYEKIKYLIENKDEMVSMWKRWRELVEQKLSWTNIAKEYLAV</sequence>
<proteinExistence type="predicted"/>
<evidence type="ECO:0000259" key="1">
    <source>
        <dbReference type="Pfam" id="PF00534"/>
    </source>
</evidence>
<comment type="caution">
    <text evidence="2">The sequence shown here is derived from an EMBL/GenBank/DDBJ whole genome shotgun (WGS) entry which is preliminary data.</text>
</comment>
<reference evidence="2" key="1">
    <citation type="journal article" date="2012" name="Science">
        <title>Fermentation, hydrogen, and sulfur metabolism in multiple uncultivated bacterial phyla.</title>
        <authorList>
            <person name="Wrighton K.C."/>
            <person name="Thomas B.C."/>
            <person name="Sharon I."/>
            <person name="Miller C.S."/>
            <person name="Castelle C.J."/>
            <person name="VerBerkmoes N.C."/>
            <person name="Wilkins M.J."/>
            <person name="Hettich R.L."/>
            <person name="Lipton M.S."/>
            <person name="Williams K.H."/>
            <person name="Long P.E."/>
            <person name="Banfield J.F."/>
        </authorList>
    </citation>
    <scope>NUCLEOTIDE SEQUENCE [LARGE SCALE GENOMIC DNA]</scope>
</reference>
<dbReference type="EMBL" id="AMFJ01036158">
    <property type="protein sequence ID" value="EKD24800.1"/>
    <property type="molecule type" value="Genomic_DNA"/>
</dbReference>
<accession>K1X3Z0</accession>